<feature type="transmembrane region" description="Helical" evidence="1">
    <location>
        <begin position="77"/>
        <end position="101"/>
    </location>
</feature>
<name>A0A0B2AD11_9MICO</name>
<keyword evidence="3" id="KW-1185">Reference proteome</keyword>
<feature type="transmembrane region" description="Helical" evidence="1">
    <location>
        <begin position="157"/>
        <end position="178"/>
    </location>
</feature>
<sequence>MLYGALAVIAFGARLTIVVRGGGLLTLGAYDDGVYYAAADALVHGRLPYRDFLFLQPPGVMLSGTPFAWFGSVTSDALGLAVCRVAFMALGALNTVLVAVILRRFGYLAAAVGGFFYAFTYVAAYSERSILLEPVGTTGVLVALAILAHPAMVRRTVWPVLAGVALGVACGFKIWYAVPAAVIVLFAWRVWYKVLLGLVAGVTALCLPFFVNAPAQMFTQIVTDQTGRGRAAYTLLERMQMILGSYRVRNPALVDAGLTTDRLTVILILVTVVLTAIAFTVRGGRLYPLLLVVDVGLLLAVPSFYPHYAALTTPMIALVTGLAVGRVAELVRVRAAGFAIAAVAILGIIGLNAGMIARGFGVPVPVTGLTSAAATVDGCVMSDDPTILAVMNVLSRDLARGCPMQPDLTGWIYDADTLMVAGQDVPRSVNPFWQKHAVAYLTSGAASIIVWPNGFGRASTVDLTAGPVLFQEGRWVLHATAP</sequence>
<keyword evidence="1" id="KW-0472">Membrane</keyword>
<feature type="transmembrane region" description="Helical" evidence="1">
    <location>
        <begin position="107"/>
        <end position="124"/>
    </location>
</feature>
<keyword evidence="1" id="KW-0812">Transmembrane</keyword>
<protein>
    <recommendedName>
        <fullName evidence="4">Glycosyltransferase RgtA/B/C/D-like domain-containing protein</fullName>
    </recommendedName>
</protein>
<accession>A0A0B2AD11</accession>
<feature type="transmembrane region" description="Helical" evidence="1">
    <location>
        <begin position="190"/>
        <end position="211"/>
    </location>
</feature>
<evidence type="ECO:0000313" key="2">
    <source>
        <dbReference type="EMBL" id="KHK99472.1"/>
    </source>
</evidence>
<feature type="transmembrane region" description="Helical" evidence="1">
    <location>
        <begin position="311"/>
        <end position="328"/>
    </location>
</feature>
<gene>
    <name evidence="2" type="ORF">LK09_02170</name>
</gene>
<feature type="transmembrane region" description="Helical" evidence="1">
    <location>
        <begin position="335"/>
        <end position="357"/>
    </location>
</feature>
<feature type="transmembrane region" description="Helical" evidence="1">
    <location>
        <begin position="52"/>
        <end position="70"/>
    </location>
</feature>
<dbReference type="Proteomes" id="UP000031030">
    <property type="component" value="Unassembled WGS sequence"/>
</dbReference>
<reference evidence="2 3" key="1">
    <citation type="submission" date="2014-11" db="EMBL/GenBank/DDBJ databases">
        <title>Genome sequence of Microbacterium mangrovi MUSC 115(T).</title>
        <authorList>
            <person name="Lee L.-H."/>
        </authorList>
    </citation>
    <scope>NUCLEOTIDE SEQUENCE [LARGE SCALE GENOMIC DNA]</scope>
    <source>
        <strain evidence="2 3">MUSC 115</strain>
    </source>
</reference>
<evidence type="ECO:0008006" key="4">
    <source>
        <dbReference type="Google" id="ProtNLM"/>
    </source>
</evidence>
<evidence type="ECO:0000313" key="3">
    <source>
        <dbReference type="Proteomes" id="UP000031030"/>
    </source>
</evidence>
<keyword evidence="1" id="KW-1133">Transmembrane helix</keyword>
<feature type="transmembrane region" description="Helical" evidence="1">
    <location>
        <begin position="286"/>
        <end position="305"/>
    </location>
</feature>
<feature type="transmembrane region" description="Helical" evidence="1">
    <location>
        <begin position="263"/>
        <end position="281"/>
    </location>
</feature>
<dbReference type="AlphaFoldDB" id="A0A0B2AD11"/>
<comment type="caution">
    <text evidence="2">The sequence shown here is derived from an EMBL/GenBank/DDBJ whole genome shotgun (WGS) entry which is preliminary data.</text>
</comment>
<dbReference type="EMBL" id="JTDK01000002">
    <property type="protein sequence ID" value="KHK99472.1"/>
    <property type="molecule type" value="Genomic_DNA"/>
</dbReference>
<feature type="transmembrane region" description="Helical" evidence="1">
    <location>
        <begin position="131"/>
        <end position="151"/>
    </location>
</feature>
<evidence type="ECO:0000256" key="1">
    <source>
        <dbReference type="SAM" id="Phobius"/>
    </source>
</evidence>
<proteinExistence type="predicted"/>
<dbReference type="STRING" id="1348253.LK09_02170"/>
<organism evidence="2 3">
    <name type="scientific">Microbacterium mangrovi</name>
    <dbReference type="NCBI Taxonomy" id="1348253"/>
    <lineage>
        <taxon>Bacteria</taxon>
        <taxon>Bacillati</taxon>
        <taxon>Actinomycetota</taxon>
        <taxon>Actinomycetes</taxon>
        <taxon>Micrococcales</taxon>
        <taxon>Microbacteriaceae</taxon>
        <taxon>Microbacterium</taxon>
    </lineage>
</organism>